<dbReference type="GO" id="GO:0016020">
    <property type="term" value="C:membrane"/>
    <property type="evidence" value="ECO:0007669"/>
    <property type="project" value="UniProtKB-SubCell"/>
</dbReference>
<dbReference type="RefSeq" id="WP_182808328.1">
    <property type="nucleotide sequence ID" value="NZ_JACJFM010000007.1"/>
</dbReference>
<evidence type="ECO:0000256" key="1">
    <source>
        <dbReference type="ARBA" id="ARBA00004141"/>
    </source>
</evidence>
<reference evidence="7 8" key="1">
    <citation type="submission" date="2020-08" db="EMBL/GenBank/DDBJ databases">
        <title>Oceanospirillum sp. nov. isolated from marine sediment.</title>
        <authorList>
            <person name="Ji X."/>
        </authorList>
    </citation>
    <scope>NUCLEOTIDE SEQUENCE [LARGE SCALE GENOMIC DNA]</scope>
    <source>
        <strain evidence="7 8">D5</strain>
    </source>
</reference>
<keyword evidence="8" id="KW-1185">Reference proteome</keyword>
<keyword evidence="7" id="KW-0378">Hydrolase</keyword>
<dbReference type="InterPro" id="IPR022764">
    <property type="entry name" value="Peptidase_S54_rhomboid_dom"/>
</dbReference>
<comment type="caution">
    <text evidence="7">The sequence shown here is derived from an EMBL/GenBank/DDBJ whole genome shotgun (WGS) entry which is preliminary data.</text>
</comment>
<dbReference type="GO" id="GO:0006508">
    <property type="term" value="P:proteolysis"/>
    <property type="evidence" value="ECO:0007669"/>
    <property type="project" value="UniProtKB-KW"/>
</dbReference>
<sequence>MFKRSGKRSFSEHARSVLMLTGIMWGVFIIDVLVPIDFYRHFGLDTTSWSGLIGIITSPFLHGSLMHLINNTFPLLILSLLLFSTYSNDGWEIIAGITVIGGFATWLCGYLLFPPAIHVGASGIIFGMAGFLMAAGLLTRKIIPILVGVLAFIFYGFPLLFGLIPIMSGVSYSSHWFGFLAGIGMACLYRSSENAKGN</sequence>
<evidence type="ECO:0000256" key="5">
    <source>
        <dbReference type="SAM" id="Phobius"/>
    </source>
</evidence>
<accession>A0A839IPF2</accession>
<proteinExistence type="predicted"/>
<feature type="transmembrane region" description="Helical" evidence="5">
    <location>
        <begin position="172"/>
        <end position="189"/>
    </location>
</feature>
<dbReference type="Gene3D" id="1.20.1540.10">
    <property type="entry name" value="Rhomboid-like"/>
    <property type="match status" value="1"/>
</dbReference>
<organism evidence="7 8">
    <name type="scientific">Oceanospirillum sediminis</name>
    <dbReference type="NCBI Taxonomy" id="2760088"/>
    <lineage>
        <taxon>Bacteria</taxon>
        <taxon>Pseudomonadati</taxon>
        <taxon>Pseudomonadota</taxon>
        <taxon>Gammaproteobacteria</taxon>
        <taxon>Oceanospirillales</taxon>
        <taxon>Oceanospirillaceae</taxon>
        <taxon>Oceanospirillum</taxon>
    </lineage>
</organism>
<comment type="subcellular location">
    <subcellularLocation>
        <location evidence="1">Membrane</location>
        <topology evidence="1">Multi-pass membrane protein</topology>
    </subcellularLocation>
</comment>
<dbReference type="AlphaFoldDB" id="A0A839IPF2"/>
<dbReference type="InterPro" id="IPR035952">
    <property type="entry name" value="Rhomboid-like_sf"/>
</dbReference>
<evidence type="ECO:0000256" key="2">
    <source>
        <dbReference type="ARBA" id="ARBA00022692"/>
    </source>
</evidence>
<feature type="transmembrane region" description="Helical" evidence="5">
    <location>
        <begin position="145"/>
        <end position="166"/>
    </location>
</feature>
<keyword evidence="4 5" id="KW-0472">Membrane</keyword>
<feature type="transmembrane region" description="Helical" evidence="5">
    <location>
        <begin position="119"/>
        <end position="138"/>
    </location>
</feature>
<evidence type="ECO:0000313" key="8">
    <source>
        <dbReference type="Proteomes" id="UP000565262"/>
    </source>
</evidence>
<keyword evidence="3 5" id="KW-1133">Transmembrane helix</keyword>
<feature type="transmembrane region" description="Helical" evidence="5">
    <location>
        <begin position="68"/>
        <end position="86"/>
    </location>
</feature>
<feature type="transmembrane region" description="Helical" evidence="5">
    <location>
        <begin position="16"/>
        <end position="36"/>
    </location>
</feature>
<feature type="transmembrane region" description="Helical" evidence="5">
    <location>
        <begin position="93"/>
        <end position="113"/>
    </location>
</feature>
<feature type="domain" description="Peptidase S54 rhomboid" evidence="6">
    <location>
        <begin position="52"/>
        <end position="190"/>
    </location>
</feature>
<dbReference type="EMBL" id="JACJFM010000007">
    <property type="protein sequence ID" value="MBB1486554.1"/>
    <property type="molecule type" value="Genomic_DNA"/>
</dbReference>
<evidence type="ECO:0000256" key="4">
    <source>
        <dbReference type="ARBA" id="ARBA00023136"/>
    </source>
</evidence>
<keyword evidence="7" id="KW-0645">Protease</keyword>
<dbReference type="SUPFAM" id="SSF144091">
    <property type="entry name" value="Rhomboid-like"/>
    <property type="match status" value="1"/>
</dbReference>
<name>A0A839IPF2_9GAMM</name>
<keyword evidence="2 5" id="KW-0812">Transmembrane</keyword>
<evidence type="ECO:0000256" key="3">
    <source>
        <dbReference type="ARBA" id="ARBA00022989"/>
    </source>
</evidence>
<evidence type="ECO:0000259" key="6">
    <source>
        <dbReference type="Pfam" id="PF01694"/>
    </source>
</evidence>
<protein>
    <submittedName>
        <fullName evidence="7">Rhomboid family intramembrane serine protease</fullName>
    </submittedName>
</protein>
<evidence type="ECO:0000313" key="7">
    <source>
        <dbReference type="EMBL" id="MBB1486554.1"/>
    </source>
</evidence>
<dbReference type="GO" id="GO:0004252">
    <property type="term" value="F:serine-type endopeptidase activity"/>
    <property type="evidence" value="ECO:0007669"/>
    <property type="project" value="InterPro"/>
</dbReference>
<dbReference type="Proteomes" id="UP000565262">
    <property type="component" value="Unassembled WGS sequence"/>
</dbReference>
<gene>
    <name evidence="7" type="ORF">H4O21_08020</name>
</gene>
<dbReference type="Pfam" id="PF01694">
    <property type="entry name" value="Rhomboid"/>
    <property type="match status" value="1"/>
</dbReference>